<evidence type="ECO:0000256" key="1">
    <source>
        <dbReference type="ARBA" id="ARBA00006484"/>
    </source>
</evidence>
<keyword evidence="2 4" id="KW-0560">Oxidoreductase</keyword>
<evidence type="ECO:0000313" key="4">
    <source>
        <dbReference type="EMBL" id="CAA9402021.1"/>
    </source>
</evidence>
<dbReference type="InterPro" id="IPR020904">
    <property type="entry name" value="Sc_DH/Rdtase_CS"/>
</dbReference>
<dbReference type="PIRSF" id="PIRSF000126">
    <property type="entry name" value="11-beta-HSD1"/>
    <property type="match status" value="1"/>
</dbReference>
<dbReference type="CDD" id="cd05233">
    <property type="entry name" value="SDR_c"/>
    <property type="match status" value="1"/>
</dbReference>
<dbReference type="AlphaFoldDB" id="A0A6J4P738"/>
<accession>A0A6J4P738</accession>
<dbReference type="SUPFAM" id="SSF51735">
    <property type="entry name" value="NAD(P)-binding Rossmann-fold domains"/>
    <property type="match status" value="1"/>
</dbReference>
<dbReference type="PROSITE" id="PS00061">
    <property type="entry name" value="ADH_SHORT"/>
    <property type="match status" value="1"/>
</dbReference>
<name>A0A6J4P738_9BACT</name>
<dbReference type="PANTHER" id="PTHR42901:SF1">
    <property type="entry name" value="ALCOHOL DEHYDROGENASE"/>
    <property type="match status" value="1"/>
</dbReference>
<dbReference type="EMBL" id="CADCUR010000142">
    <property type="protein sequence ID" value="CAA9402021.1"/>
    <property type="molecule type" value="Genomic_DNA"/>
</dbReference>
<comment type="similarity">
    <text evidence="1 3">Belongs to the short-chain dehydrogenases/reductases (SDR) family.</text>
</comment>
<gene>
    <name evidence="4" type="ORF">AVDCRST_MAG74-1694</name>
</gene>
<dbReference type="InterPro" id="IPR036291">
    <property type="entry name" value="NAD(P)-bd_dom_sf"/>
</dbReference>
<evidence type="ECO:0000256" key="3">
    <source>
        <dbReference type="RuleBase" id="RU000363"/>
    </source>
</evidence>
<sequence>MRATLITGASGGIGEAFARRLAAEGHNLVLVARSEDKLHRLCDELMLQHKITAHYVAIDLIDYEADRRLYEETETHNLEIEWLINNAGFGSMGDFARLELENELEMISLNVMALVALTHRYVQKMRERKSGVIINVASTAGFQPVPFMATYAATKAFVRSFSEAVAEENRPFNITVTALCPGPTETNFFDAANIGTNVKDAFLKKGMQTPEAVVEAALGAIARGKPSVVSGWTNWLTARLGNFVPNSLITRAVSGVLRPRFEERKQIEGAKDTKEN</sequence>
<dbReference type="PANTHER" id="PTHR42901">
    <property type="entry name" value="ALCOHOL DEHYDROGENASE"/>
    <property type="match status" value="1"/>
</dbReference>
<reference evidence="4" key="1">
    <citation type="submission" date="2020-02" db="EMBL/GenBank/DDBJ databases">
        <authorList>
            <person name="Meier V. D."/>
        </authorList>
    </citation>
    <scope>NUCLEOTIDE SEQUENCE</scope>
    <source>
        <strain evidence="4">AVDCRST_MAG74</strain>
    </source>
</reference>
<dbReference type="PRINTS" id="PR00080">
    <property type="entry name" value="SDRFAMILY"/>
</dbReference>
<dbReference type="GO" id="GO:0004316">
    <property type="term" value="F:3-oxoacyl-[acyl-carrier-protein] reductase (NADPH) activity"/>
    <property type="evidence" value="ECO:0007669"/>
    <property type="project" value="UniProtKB-EC"/>
</dbReference>
<dbReference type="Gene3D" id="3.40.50.720">
    <property type="entry name" value="NAD(P)-binding Rossmann-like Domain"/>
    <property type="match status" value="1"/>
</dbReference>
<dbReference type="Pfam" id="PF00106">
    <property type="entry name" value="adh_short"/>
    <property type="match status" value="1"/>
</dbReference>
<protein>
    <submittedName>
        <fullName evidence="4">3-oxoacyl-[acyl-carrier protein] reductase</fullName>
        <ecNumber evidence="4">1.1.1.100</ecNumber>
    </submittedName>
</protein>
<dbReference type="EC" id="1.1.1.100" evidence="4"/>
<organism evidence="4">
    <name type="scientific">uncultured Pyrinomonadaceae bacterium</name>
    <dbReference type="NCBI Taxonomy" id="2283094"/>
    <lineage>
        <taxon>Bacteria</taxon>
        <taxon>Pseudomonadati</taxon>
        <taxon>Acidobacteriota</taxon>
        <taxon>Blastocatellia</taxon>
        <taxon>Blastocatellales</taxon>
        <taxon>Pyrinomonadaceae</taxon>
        <taxon>environmental samples</taxon>
    </lineage>
</organism>
<evidence type="ECO:0000256" key="2">
    <source>
        <dbReference type="ARBA" id="ARBA00023002"/>
    </source>
</evidence>
<proteinExistence type="inferred from homology"/>
<dbReference type="PRINTS" id="PR00081">
    <property type="entry name" value="GDHRDH"/>
</dbReference>
<dbReference type="InterPro" id="IPR002347">
    <property type="entry name" value="SDR_fam"/>
</dbReference>